<gene>
    <name evidence="3" type="ORF">SAMN04487820_101189</name>
</gene>
<protein>
    <recommendedName>
        <fullName evidence="2">SH3b domain-containing protein</fullName>
    </recommendedName>
</protein>
<keyword evidence="4" id="KW-1185">Reference proteome</keyword>
<sequence>MSGNKIVNGVSSRLFRCFVFPVLSLVFVAVFSFSVSAGTAAAEPYPCGDRGETGLCADNLRALNVRTGPATSYTALSRAPEGKSMAIDCWSFGESIKGDNIWYYITWVSSFDGHSGFVTGYYLNTGPDPAPGIPQC</sequence>
<accession>A0A1G8VMD2</accession>
<dbReference type="EMBL" id="FNFM01000001">
    <property type="protein sequence ID" value="SDJ67216.1"/>
    <property type="molecule type" value="Genomic_DNA"/>
</dbReference>
<dbReference type="Gene3D" id="2.30.30.40">
    <property type="entry name" value="SH3 Domains"/>
    <property type="match status" value="1"/>
</dbReference>
<reference evidence="4" key="1">
    <citation type="submission" date="2016-10" db="EMBL/GenBank/DDBJ databases">
        <authorList>
            <person name="Varghese N."/>
            <person name="Submissions S."/>
        </authorList>
    </citation>
    <scope>NUCLEOTIDE SEQUENCE [LARGE SCALE GENOMIC DNA]</scope>
    <source>
        <strain evidence="4">DSM 45460</strain>
    </source>
</reference>
<dbReference type="Pfam" id="PF08239">
    <property type="entry name" value="SH3_3"/>
    <property type="match status" value="1"/>
</dbReference>
<evidence type="ECO:0000256" key="1">
    <source>
        <dbReference type="SAM" id="SignalP"/>
    </source>
</evidence>
<dbReference type="InterPro" id="IPR003646">
    <property type="entry name" value="SH3-like_bac-type"/>
</dbReference>
<keyword evidence="1" id="KW-0732">Signal</keyword>
<feature type="signal peptide" evidence="1">
    <location>
        <begin position="1"/>
        <end position="37"/>
    </location>
</feature>
<evidence type="ECO:0000259" key="2">
    <source>
        <dbReference type="Pfam" id="PF08239"/>
    </source>
</evidence>
<feature type="chain" id="PRO_5039229257" description="SH3b domain-containing protein" evidence="1">
    <location>
        <begin position="38"/>
        <end position="136"/>
    </location>
</feature>
<feature type="domain" description="SH3b" evidence="2">
    <location>
        <begin position="62"/>
        <end position="123"/>
    </location>
</feature>
<evidence type="ECO:0000313" key="4">
    <source>
        <dbReference type="Proteomes" id="UP000199213"/>
    </source>
</evidence>
<dbReference type="Proteomes" id="UP000199213">
    <property type="component" value="Unassembled WGS sequence"/>
</dbReference>
<name>A0A1G8VMD2_ACTMZ</name>
<organism evidence="3 4">
    <name type="scientific">Actinopolyspora mzabensis</name>
    <dbReference type="NCBI Taxonomy" id="995066"/>
    <lineage>
        <taxon>Bacteria</taxon>
        <taxon>Bacillati</taxon>
        <taxon>Actinomycetota</taxon>
        <taxon>Actinomycetes</taxon>
        <taxon>Actinopolysporales</taxon>
        <taxon>Actinopolysporaceae</taxon>
        <taxon>Actinopolyspora</taxon>
    </lineage>
</organism>
<proteinExistence type="predicted"/>
<evidence type="ECO:0000313" key="3">
    <source>
        <dbReference type="EMBL" id="SDJ67216.1"/>
    </source>
</evidence>
<dbReference type="AlphaFoldDB" id="A0A1G8VMD2"/>